<dbReference type="InterPro" id="IPR002500">
    <property type="entry name" value="PAPS_reduct_dom"/>
</dbReference>
<dbReference type="EMBL" id="JACHED010000002">
    <property type="protein sequence ID" value="MBB6497075.1"/>
    <property type="molecule type" value="Genomic_DNA"/>
</dbReference>
<name>A0A2L1C8W1_METMI</name>
<proteinExistence type="predicted"/>
<dbReference type="GO" id="GO:0003824">
    <property type="term" value="F:catalytic activity"/>
    <property type="evidence" value="ECO:0007669"/>
    <property type="project" value="InterPro"/>
</dbReference>
<dbReference type="InterPro" id="IPR014729">
    <property type="entry name" value="Rossmann-like_a/b/a_fold"/>
</dbReference>
<reference evidence="4 7" key="3">
    <citation type="submission" date="2020-08" db="EMBL/GenBank/DDBJ databases">
        <title>Genomic Encyclopedia of Type Strains, Phase IV (KMG-V): Genome sequencing to study the core and pangenomes of soil and plant-associated prokaryotes.</title>
        <authorList>
            <person name="Whitman W."/>
        </authorList>
    </citation>
    <scope>NUCLEOTIDE SEQUENCE [LARGE SCALE GENOMIC DNA]</scope>
    <source>
        <strain evidence="3 6">C13</strain>
        <strain evidence="4 7">D1</strain>
    </source>
</reference>
<dbReference type="EMBL" id="CP026606">
    <property type="protein sequence ID" value="AVB75733.1"/>
    <property type="molecule type" value="Genomic_DNA"/>
</dbReference>
<dbReference type="PIRSF" id="PIRSF036668">
    <property type="entry name" value="ATPase_UCP036668"/>
    <property type="match status" value="1"/>
</dbReference>
<gene>
    <name evidence="3" type="ORF">HNP94_001149</name>
    <name evidence="4" type="ORF">HNP96_001116</name>
    <name evidence="2" type="ORF">MMJJ_03160</name>
</gene>
<evidence type="ECO:0000259" key="1">
    <source>
        <dbReference type="Pfam" id="PF01507"/>
    </source>
</evidence>
<dbReference type="PANTHER" id="PTHR43169:SF3">
    <property type="entry name" value="ATPASE, PP-LOOP SUPERFAMILY-RELATED"/>
    <property type="match status" value="1"/>
</dbReference>
<evidence type="ECO:0000313" key="4">
    <source>
        <dbReference type="EMBL" id="MBB6497075.1"/>
    </source>
</evidence>
<sequence length="291" mass="33872">MEKIKGKNTVNCEICLHNSKTRPMFKHEGKNICIECLNALKFPRNFEEMKNEVMEYLDELRIRNNKYNCILGFSGGKDSVVALYLLVKELRIRPLCVTVDNGYLAEEALTNCKNVAKYFGVDWLVINKDFTKFFKETISKGESPCRVCSDMNMHELWQFARQTNIDTIVTGHELPFGTTAIREMKKGINMLRLLVAYKLTEEDRYKILKEIPWEKPDLGGYTTNCLVLAPALVEFKKKHGFSFEYDRVSAMIRYGLMTREQAEKALECPEVSEEIYKELKRRGLDFKNLKE</sequence>
<reference evidence="5" key="1">
    <citation type="journal article" date="2018" name="Genome Announc.">
        <title>Complete Genome Sequence of the Methanococcus maripaludis Type Strain JJ (DSM 2067), a Model for Selenoprotein Synthesis in Archaea.</title>
        <authorList>
            <person name="Poehlein A."/>
            <person name="Heym D."/>
            <person name="Quitzke V."/>
            <person name="Fersch J."/>
            <person name="Daniel R."/>
            <person name="Rother M."/>
        </authorList>
    </citation>
    <scope>NUCLEOTIDE SEQUENCE [LARGE SCALE GENOMIC DNA]</scope>
    <source>
        <strain evidence="5">DSM 2067</strain>
    </source>
</reference>
<dbReference type="InterPro" id="IPR052188">
    <property type="entry name" value="Ni-pincer_cofactor_biosynth"/>
</dbReference>
<evidence type="ECO:0000313" key="2">
    <source>
        <dbReference type="EMBL" id="AVB75733.1"/>
    </source>
</evidence>
<dbReference type="PANTHER" id="PTHR43169">
    <property type="entry name" value="EXSB FAMILY PROTEIN"/>
    <property type="match status" value="1"/>
</dbReference>
<protein>
    <submittedName>
        <fullName evidence="3">Putative PP-loop superfamily ATPase</fullName>
    </submittedName>
    <submittedName>
        <fullName evidence="2">tRNA 2-thiocytidine biosynthesis protein TtcA</fullName>
    </submittedName>
</protein>
<dbReference type="Pfam" id="PF01507">
    <property type="entry name" value="PAPS_reduct"/>
    <property type="match status" value="1"/>
</dbReference>
<organism evidence="2 5">
    <name type="scientific">Methanococcus maripaludis</name>
    <name type="common">Methanococcus deltae</name>
    <dbReference type="NCBI Taxonomy" id="39152"/>
    <lineage>
        <taxon>Archaea</taxon>
        <taxon>Methanobacteriati</taxon>
        <taxon>Methanobacteriota</taxon>
        <taxon>Methanomada group</taxon>
        <taxon>Methanococci</taxon>
        <taxon>Methanococcales</taxon>
        <taxon>Methanococcaceae</taxon>
        <taxon>Methanococcus</taxon>
    </lineage>
</organism>
<dbReference type="AlphaFoldDB" id="A0A2L1C8W1"/>
<dbReference type="KEGG" id="mmad:MMJJ_03160"/>
<evidence type="ECO:0000313" key="6">
    <source>
        <dbReference type="Proteomes" id="UP000567099"/>
    </source>
</evidence>
<dbReference type="Proteomes" id="UP000590564">
    <property type="component" value="Unassembled WGS sequence"/>
</dbReference>
<evidence type="ECO:0000313" key="3">
    <source>
        <dbReference type="EMBL" id="MBA2864149.1"/>
    </source>
</evidence>
<dbReference type="GeneID" id="36101411"/>
<evidence type="ECO:0000313" key="5">
    <source>
        <dbReference type="Proteomes" id="UP000239462"/>
    </source>
</evidence>
<dbReference type="Gene3D" id="3.40.50.620">
    <property type="entry name" value="HUPs"/>
    <property type="match status" value="1"/>
</dbReference>
<accession>A0A2L1C8W1</accession>
<dbReference type="SUPFAM" id="SSF52402">
    <property type="entry name" value="Adenine nucleotide alpha hydrolases-like"/>
    <property type="match status" value="1"/>
</dbReference>
<dbReference type="InterPro" id="IPR012121">
    <property type="entry name" value="ATPase_PP-loop_MJ1599"/>
</dbReference>
<dbReference type="Proteomes" id="UP000567099">
    <property type="component" value="Unassembled WGS sequence"/>
</dbReference>
<feature type="domain" description="Phosphoadenosine phosphosulphate reductase" evidence="1">
    <location>
        <begin position="69"/>
        <end position="171"/>
    </location>
</feature>
<reference evidence="2" key="2">
    <citation type="submission" date="2018-02" db="EMBL/GenBank/DDBJ databases">
        <title>Complete genome sequence of the Methanococcus maripaludis type strain JJ (DSM 2067), a model for selenoprotein synthesis in Archaea.</title>
        <authorList>
            <person name="Poehlein A."/>
            <person name="Heym D."/>
            <person name="Quitzke V."/>
            <person name="Fersch J."/>
            <person name="Daniel R."/>
            <person name="Rother M."/>
        </authorList>
    </citation>
    <scope>NUCLEOTIDE SEQUENCE [LARGE SCALE GENOMIC DNA]</scope>
    <source>
        <strain evidence="2">DSM 2067</strain>
    </source>
</reference>
<evidence type="ECO:0000313" key="7">
    <source>
        <dbReference type="Proteomes" id="UP000590564"/>
    </source>
</evidence>
<dbReference type="EMBL" id="JACDUO010000001">
    <property type="protein sequence ID" value="MBA2864149.1"/>
    <property type="molecule type" value="Genomic_DNA"/>
</dbReference>
<dbReference type="RefSeq" id="WP_104837386.1">
    <property type="nucleotide sequence ID" value="NZ_CP026606.1"/>
</dbReference>
<dbReference type="Proteomes" id="UP000239462">
    <property type="component" value="Chromosome"/>
</dbReference>